<dbReference type="SMART" id="SM00857">
    <property type="entry name" value="Resolvase"/>
    <property type="match status" value="1"/>
</dbReference>
<evidence type="ECO:0000256" key="3">
    <source>
        <dbReference type="ARBA" id="ARBA00023172"/>
    </source>
</evidence>
<feature type="domain" description="Resolvase/invertase-type recombinase catalytic" evidence="6">
    <location>
        <begin position="2"/>
        <end position="139"/>
    </location>
</feature>
<evidence type="ECO:0000313" key="8">
    <source>
        <dbReference type="Proteomes" id="UP000273854"/>
    </source>
</evidence>
<organism evidence="7 8">
    <name type="scientific">Pseudomonas viridiflava</name>
    <name type="common">Phytomonas viridiflava</name>
    <dbReference type="NCBI Taxonomy" id="33069"/>
    <lineage>
        <taxon>Bacteria</taxon>
        <taxon>Pseudomonadati</taxon>
        <taxon>Pseudomonadota</taxon>
        <taxon>Gammaproteobacteria</taxon>
        <taxon>Pseudomonadales</taxon>
        <taxon>Pseudomonadaceae</taxon>
        <taxon>Pseudomonas</taxon>
    </lineage>
</organism>
<dbReference type="InterPro" id="IPR006118">
    <property type="entry name" value="Recombinase_CS"/>
</dbReference>
<dbReference type="RefSeq" id="WP_122210008.1">
    <property type="nucleotide sequence ID" value="NZ_RBTP01000066.1"/>
</dbReference>
<dbReference type="SUPFAM" id="SSF53041">
    <property type="entry name" value="Resolvase-like"/>
    <property type="match status" value="1"/>
</dbReference>
<keyword evidence="2" id="KW-0238">DNA-binding</keyword>
<accession>A0A3M5P231</accession>
<dbReference type="GO" id="GO:0000150">
    <property type="term" value="F:DNA strand exchange activity"/>
    <property type="evidence" value="ECO:0007669"/>
    <property type="project" value="InterPro"/>
</dbReference>
<keyword evidence="3" id="KW-0233">DNA recombination</keyword>
<dbReference type="GO" id="GO:0015074">
    <property type="term" value="P:DNA integration"/>
    <property type="evidence" value="ECO:0007669"/>
    <property type="project" value="UniProtKB-KW"/>
</dbReference>
<dbReference type="PROSITE" id="PS00398">
    <property type="entry name" value="RECOMBINASES_2"/>
    <property type="match status" value="1"/>
</dbReference>
<evidence type="ECO:0000256" key="5">
    <source>
        <dbReference type="PROSITE-ProRule" id="PRU10137"/>
    </source>
</evidence>
<dbReference type="GO" id="GO:0003677">
    <property type="term" value="F:DNA binding"/>
    <property type="evidence" value="ECO:0007669"/>
    <property type="project" value="UniProtKB-KW"/>
</dbReference>
<gene>
    <name evidence="7" type="ORF">ALP40_03635</name>
</gene>
<dbReference type="PANTHER" id="PTHR30461">
    <property type="entry name" value="DNA-INVERTASE FROM LAMBDOID PROPHAGE"/>
    <property type="match status" value="1"/>
</dbReference>
<evidence type="ECO:0000313" key="7">
    <source>
        <dbReference type="EMBL" id="RMT78237.1"/>
    </source>
</evidence>
<protein>
    <submittedName>
        <fullName evidence="7">Resolvase-like protein</fullName>
    </submittedName>
</protein>
<proteinExistence type="predicted"/>
<comment type="caution">
    <text evidence="7">The sequence shown here is derived from an EMBL/GenBank/DDBJ whole genome shotgun (WGS) entry which is preliminary data.</text>
</comment>
<dbReference type="InterPro" id="IPR050639">
    <property type="entry name" value="SSR_resolvase"/>
</dbReference>
<evidence type="ECO:0000256" key="2">
    <source>
        <dbReference type="ARBA" id="ARBA00023125"/>
    </source>
</evidence>
<feature type="active site" description="O-(5'-phospho-DNA)-serine intermediate" evidence="4 5">
    <location>
        <position position="10"/>
    </location>
</feature>
<dbReference type="Proteomes" id="UP000273854">
    <property type="component" value="Unassembled WGS sequence"/>
</dbReference>
<dbReference type="InterPro" id="IPR006119">
    <property type="entry name" value="Resolv_N"/>
</dbReference>
<dbReference type="EMBL" id="RBTP01000066">
    <property type="protein sequence ID" value="RMT78237.1"/>
    <property type="molecule type" value="Genomic_DNA"/>
</dbReference>
<dbReference type="CDD" id="cd03768">
    <property type="entry name" value="SR_ResInv"/>
    <property type="match status" value="1"/>
</dbReference>
<dbReference type="PANTHER" id="PTHR30461:SF2">
    <property type="entry name" value="SERINE RECOMBINASE PINE-RELATED"/>
    <property type="match status" value="1"/>
</dbReference>
<dbReference type="Pfam" id="PF00239">
    <property type="entry name" value="Resolvase"/>
    <property type="match status" value="1"/>
</dbReference>
<sequence>MTVLAYVRVSTEDQSTNAQRHAITERHNVGKWFEDQAVSGATKALERPSFAELFKYAREGDTLVVAAIDRLGRDTLDLLTTVQALEGKGVAVVSLREGFDLSTPIGKAMLTMLGAVAELERSNIKARQLAGITRAKATGQKLGAPKRIDDEAVRTWREANKATIQETATQFSISIAAVKRACASKSSATARVEGA</sequence>
<dbReference type="AlphaFoldDB" id="A0A3M5P231"/>
<evidence type="ECO:0000259" key="6">
    <source>
        <dbReference type="PROSITE" id="PS51736"/>
    </source>
</evidence>
<reference evidence="7 8" key="1">
    <citation type="submission" date="2018-08" db="EMBL/GenBank/DDBJ databases">
        <title>Recombination of ecologically and evolutionarily significant loci maintains genetic cohesion in the Pseudomonas syringae species complex.</title>
        <authorList>
            <person name="Dillon M."/>
            <person name="Thakur S."/>
            <person name="Almeida R.N.D."/>
            <person name="Weir B.S."/>
            <person name="Guttman D.S."/>
        </authorList>
    </citation>
    <scope>NUCLEOTIDE SEQUENCE [LARGE SCALE GENOMIC DNA]</scope>
    <source>
        <strain evidence="7 8">ICMP 19473</strain>
    </source>
</reference>
<evidence type="ECO:0000256" key="4">
    <source>
        <dbReference type="PIRSR" id="PIRSR606118-50"/>
    </source>
</evidence>
<keyword evidence="1" id="KW-0229">DNA integration</keyword>
<dbReference type="InterPro" id="IPR036162">
    <property type="entry name" value="Resolvase-like_N_sf"/>
</dbReference>
<dbReference type="Gene3D" id="3.40.50.1390">
    <property type="entry name" value="Resolvase, N-terminal catalytic domain"/>
    <property type="match status" value="1"/>
</dbReference>
<name>A0A3M5P231_PSEVI</name>
<dbReference type="PROSITE" id="PS51736">
    <property type="entry name" value="RECOMBINASES_3"/>
    <property type="match status" value="1"/>
</dbReference>
<dbReference type="PROSITE" id="PS00397">
    <property type="entry name" value="RECOMBINASES_1"/>
    <property type="match status" value="1"/>
</dbReference>
<dbReference type="OrthoDB" id="9797501at2"/>
<evidence type="ECO:0000256" key="1">
    <source>
        <dbReference type="ARBA" id="ARBA00022908"/>
    </source>
</evidence>